<reference evidence="1 2" key="1">
    <citation type="submission" date="2020-08" db="EMBL/GenBank/DDBJ databases">
        <title>Genomic Encyclopedia of Type Strains, Phase IV (KMG-V): Genome sequencing to study the core and pangenomes of soil and plant-associated prokaryotes.</title>
        <authorList>
            <person name="Whitman W."/>
        </authorList>
    </citation>
    <scope>NUCLEOTIDE SEQUENCE [LARGE SCALE GENOMIC DNA]</scope>
    <source>
        <strain evidence="1 2">S3M1</strain>
    </source>
</reference>
<comment type="caution">
    <text evidence="1">The sequence shown here is derived from an EMBL/GenBank/DDBJ whole genome shotgun (WGS) entry which is preliminary data.</text>
</comment>
<protein>
    <submittedName>
        <fullName evidence="1">Uncharacterized protein</fullName>
    </submittedName>
</protein>
<sequence length="50" mass="5717">MKNDFFDLGNNDFNVFNENELNMIMGGGGDTNVSSFLEIEHLFAEKEEEN</sequence>
<dbReference type="EMBL" id="JACHCE010000001">
    <property type="protein sequence ID" value="MBB5635220.1"/>
    <property type="molecule type" value="Genomic_DNA"/>
</dbReference>
<organism evidence="1 2">
    <name type="scientific">Pedobacter cryoconitis</name>
    <dbReference type="NCBI Taxonomy" id="188932"/>
    <lineage>
        <taxon>Bacteria</taxon>
        <taxon>Pseudomonadati</taxon>
        <taxon>Bacteroidota</taxon>
        <taxon>Sphingobacteriia</taxon>
        <taxon>Sphingobacteriales</taxon>
        <taxon>Sphingobacteriaceae</taxon>
        <taxon>Pedobacter</taxon>
    </lineage>
</organism>
<evidence type="ECO:0000313" key="2">
    <source>
        <dbReference type="Proteomes" id="UP000537204"/>
    </source>
</evidence>
<evidence type="ECO:0000313" key="1">
    <source>
        <dbReference type="EMBL" id="MBB5635220.1"/>
    </source>
</evidence>
<proteinExistence type="predicted"/>
<gene>
    <name evidence="1" type="ORF">HDE68_001105</name>
</gene>
<accession>A0A7W8ZJX7</accession>
<name>A0A7W8ZJX7_9SPHI</name>
<dbReference type="RefSeq" id="WP_183879655.1">
    <property type="nucleotide sequence ID" value="NZ_JACHCD010000002.1"/>
</dbReference>
<dbReference type="Proteomes" id="UP000537204">
    <property type="component" value="Unassembled WGS sequence"/>
</dbReference>
<dbReference type="AlphaFoldDB" id="A0A7W8ZJX7"/>